<reference evidence="3" key="2">
    <citation type="submission" date="2020-11" db="EMBL/GenBank/DDBJ databases">
        <authorList>
            <person name="McCartney M.A."/>
            <person name="Auch B."/>
            <person name="Kono T."/>
            <person name="Mallez S."/>
            <person name="Becker A."/>
            <person name="Gohl D.M."/>
            <person name="Silverstein K.A.T."/>
            <person name="Koren S."/>
            <person name="Bechman K.B."/>
            <person name="Herman A."/>
            <person name="Abrahante J.E."/>
            <person name="Garbe J."/>
        </authorList>
    </citation>
    <scope>NUCLEOTIDE SEQUENCE</scope>
    <source>
        <strain evidence="3">Duluth1</strain>
        <tissue evidence="3">Whole animal</tissue>
    </source>
</reference>
<keyword evidence="2" id="KW-1133">Transmembrane helix</keyword>
<dbReference type="Proteomes" id="UP000828390">
    <property type="component" value="Unassembled WGS sequence"/>
</dbReference>
<sequence length="206" mass="23735">MSDHKEPDSDFTLTSRAGDNGRSTDVTCNSSTDLNEANLTVQNTKCEMVDITNSEIYEIQRMTDISTSHTKPARDGYVNKHDLSITKSDSKKKKLQKLQEKFRKPMAVKDKRGQHATRLLFCICTFWKLSYIPLAVFQVILEDVSPKVTSILQLTRAVTHSLLYLHFAVNFLFYFVSGTLFKTEWKKIVLQTRQAFKRLHICHNLD</sequence>
<name>A0A9D4I0T4_DREPO</name>
<evidence type="ECO:0000256" key="1">
    <source>
        <dbReference type="SAM" id="MobiDB-lite"/>
    </source>
</evidence>
<organism evidence="3 4">
    <name type="scientific">Dreissena polymorpha</name>
    <name type="common">Zebra mussel</name>
    <name type="synonym">Mytilus polymorpha</name>
    <dbReference type="NCBI Taxonomy" id="45954"/>
    <lineage>
        <taxon>Eukaryota</taxon>
        <taxon>Metazoa</taxon>
        <taxon>Spiralia</taxon>
        <taxon>Lophotrochozoa</taxon>
        <taxon>Mollusca</taxon>
        <taxon>Bivalvia</taxon>
        <taxon>Autobranchia</taxon>
        <taxon>Heteroconchia</taxon>
        <taxon>Euheterodonta</taxon>
        <taxon>Imparidentia</taxon>
        <taxon>Neoheterodontei</taxon>
        <taxon>Myida</taxon>
        <taxon>Dreissenoidea</taxon>
        <taxon>Dreissenidae</taxon>
        <taxon>Dreissena</taxon>
    </lineage>
</organism>
<comment type="caution">
    <text evidence="3">The sequence shown here is derived from an EMBL/GenBank/DDBJ whole genome shotgun (WGS) entry which is preliminary data.</text>
</comment>
<dbReference type="AlphaFoldDB" id="A0A9D4I0T4"/>
<feature type="transmembrane region" description="Helical" evidence="2">
    <location>
        <begin position="119"/>
        <end position="141"/>
    </location>
</feature>
<dbReference type="EMBL" id="JAIWYP010000011">
    <property type="protein sequence ID" value="KAH3739687.1"/>
    <property type="molecule type" value="Genomic_DNA"/>
</dbReference>
<evidence type="ECO:0000256" key="2">
    <source>
        <dbReference type="SAM" id="Phobius"/>
    </source>
</evidence>
<protein>
    <submittedName>
        <fullName evidence="3">Uncharacterized protein</fullName>
    </submittedName>
</protein>
<feature type="region of interest" description="Disordered" evidence="1">
    <location>
        <begin position="1"/>
        <end position="29"/>
    </location>
</feature>
<dbReference type="SUPFAM" id="SSF81321">
    <property type="entry name" value="Family A G protein-coupled receptor-like"/>
    <property type="match status" value="1"/>
</dbReference>
<reference evidence="3" key="1">
    <citation type="journal article" date="2019" name="bioRxiv">
        <title>The Genome of the Zebra Mussel, Dreissena polymorpha: A Resource for Invasive Species Research.</title>
        <authorList>
            <person name="McCartney M.A."/>
            <person name="Auch B."/>
            <person name="Kono T."/>
            <person name="Mallez S."/>
            <person name="Zhang Y."/>
            <person name="Obille A."/>
            <person name="Becker A."/>
            <person name="Abrahante J.E."/>
            <person name="Garbe J."/>
            <person name="Badalamenti J.P."/>
            <person name="Herman A."/>
            <person name="Mangelson H."/>
            <person name="Liachko I."/>
            <person name="Sullivan S."/>
            <person name="Sone E.D."/>
            <person name="Koren S."/>
            <person name="Silverstein K.A.T."/>
            <person name="Beckman K.B."/>
            <person name="Gohl D.M."/>
        </authorList>
    </citation>
    <scope>NUCLEOTIDE SEQUENCE</scope>
    <source>
        <strain evidence="3">Duluth1</strain>
        <tissue evidence="3">Whole animal</tissue>
    </source>
</reference>
<evidence type="ECO:0000313" key="4">
    <source>
        <dbReference type="Proteomes" id="UP000828390"/>
    </source>
</evidence>
<dbReference type="Gene3D" id="1.20.1070.10">
    <property type="entry name" value="Rhodopsin 7-helix transmembrane proteins"/>
    <property type="match status" value="1"/>
</dbReference>
<accession>A0A9D4I0T4</accession>
<gene>
    <name evidence="3" type="ORF">DPMN_046343</name>
</gene>
<keyword evidence="2" id="KW-0472">Membrane</keyword>
<keyword evidence="2" id="KW-0812">Transmembrane</keyword>
<feature type="transmembrane region" description="Helical" evidence="2">
    <location>
        <begin position="161"/>
        <end position="181"/>
    </location>
</feature>
<keyword evidence="4" id="KW-1185">Reference proteome</keyword>
<proteinExistence type="predicted"/>
<feature type="compositionally biased region" description="Polar residues" evidence="1">
    <location>
        <begin position="11"/>
        <end position="29"/>
    </location>
</feature>
<evidence type="ECO:0000313" key="3">
    <source>
        <dbReference type="EMBL" id="KAH3739687.1"/>
    </source>
</evidence>